<keyword evidence="19" id="KW-1185">Reference proteome</keyword>
<dbReference type="FunFam" id="3.90.199.10:FF:000002">
    <property type="entry name" value="DNA topoisomerase 2"/>
    <property type="match status" value="1"/>
</dbReference>
<evidence type="ECO:0000313" key="19">
    <source>
        <dbReference type="Proteomes" id="UP001175271"/>
    </source>
</evidence>
<evidence type="ECO:0000256" key="9">
    <source>
        <dbReference type="ARBA" id="ARBA00023029"/>
    </source>
</evidence>
<evidence type="ECO:0000256" key="1">
    <source>
        <dbReference type="ARBA" id="ARBA00000185"/>
    </source>
</evidence>
<reference evidence="18" key="1">
    <citation type="submission" date="2023-06" db="EMBL/GenBank/DDBJ databases">
        <title>Genomic analysis of the entomopathogenic nematode Steinernema hermaphroditum.</title>
        <authorList>
            <person name="Schwarz E.M."/>
            <person name="Heppert J.K."/>
            <person name="Baniya A."/>
            <person name="Schwartz H.T."/>
            <person name="Tan C.-H."/>
            <person name="Antoshechkin I."/>
            <person name="Sternberg P.W."/>
            <person name="Goodrich-Blair H."/>
            <person name="Dillman A.R."/>
        </authorList>
    </citation>
    <scope>NUCLEOTIDE SEQUENCE</scope>
    <source>
        <strain evidence="18">PS9179</strain>
        <tissue evidence="18">Whole animal</tissue>
    </source>
</reference>
<evidence type="ECO:0000256" key="6">
    <source>
        <dbReference type="ARBA" id="ARBA00022741"/>
    </source>
</evidence>
<feature type="domain" description="C4H2-type" evidence="16">
    <location>
        <begin position="1352"/>
        <end position="1394"/>
    </location>
</feature>
<dbReference type="InterPro" id="IPR036890">
    <property type="entry name" value="HATPase_C_sf"/>
</dbReference>
<dbReference type="Gene3D" id="3.30.1360.40">
    <property type="match status" value="1"/>
</dbReference>
<comment type="cofactor">
    <cofactor evidence="2">
        <name>Ca(2+)</name>
        <dbReference type="ChEBI" id="CHEBI:29108"/>
    </cofactor>
</comment>
<dbReference type="InterPro" id="IPR013760">
    <property type="entry name" value="Topo_IIA-like_dom_sf"/>
</dbReference>
<dbReference type="CDD" id="cd03481">
    <property type="entry name" value="TopoIIA_Trans_ScTopoIIA"/>
    <property type="match status" value="1"/>
</dbReference>
<dbReference type="Pfam" id="PF00204">
    <property type="entry name" value="DNA_gyraseB"/>
    <property type="match status" value="1"/>
</dbReference>
<evidence type="ECO:0000256" key="4">
    <source>
        <dbReference type="ARBA" id="ARBA00011080"/>
    </source>
</evidence>
<feature type="domain" description="Topo IIA-type catalytic" evidence="17">
    <location>
        <begin position="705"/>
        <end position="1133"/>
    </location>
</feature>
<dbReference type="PANTHER" id="PTHR10169">
    <property type="entry name" value="DNA TOPOISOMERASE/GYRASE"/>
    <property type="match status" value="1"/>
</dbReference>
<keyword evidence="7 13" id="KW-0067">ATP-binding</keyword>
<dbReference type="SUPFAM" id="SSF55874">
    <property type="entry name" value="ATPase domain of HSP90 chaperone/DNA topoisomerase II/histidine kinase"/>
    <property type="match status" value="1"/>
</dbReference>
<dbReference type="GO" id="GO:0006265">
    <property type="term" value="P:DNA topological change"/>
    <property type="evidence" value="ECO:0007669"/>
    <property type="project" value="UniProtKB-UniRule"/>
</dbReference>
<feature type="coiled-coil region" evidence="14">
    <location>
        <begin position="1236"/>
        <end position="1284"/>
    </location>
</feature>
<evidence type="ECO:0000313" key="18">
    <source>
        <dbReference type="EMBL" id="KAK0416620.1"/>
    </source>
</evidence>
<dbReference type="Pfam" id="PF00521">
    <property type="entry name" value="DNA_topoisoIV"/>
    <property type="match status" value="1"/>
</dbReference>
<comment type="caution">
    <text evidence="18">The sequence shown here is derived from an EMBL/GenBank/DDBJ whole genome shotgun (WGS) entry which is preliminary data.</text>
</comment>
<keyword evidence="9 12" id="KW-0799">Topoisomerase</keyword>
<proteinExistence type="inferred from homology"/>
<dbReference type="GO" id="GO:0046872">
    <property type="term" value="F:metal ion binding"/>
    <property type="evidence" value="ECO:0007669"/>
    <property type="project" value="UniProtKB-KW"/>
</dbReference>
<dbReference type="Gene3D" id="3.30.230.10">
    <property type="match status" value="1"/>
</dbReference>
<dbReference type="InterPro" id="IPR006171">
    <property type="entry name" value="TOPRIM_dom"/>
</dbReference>
<dbReference type="Gene3D" id="3.30.565.10">
    <property type="entry name" value="Histidine kinase-like ATPase, C-terminal domain"/>
    <property type="match status" value="1"/>
</dbReference>
<dbReference type="EMBL" id="JAUCMV010000002">
    <property type="protein sequence ID" value="KAK0416620.1"/>
    <property type="molecule type" value="Genomic_DNA"/>
</dbReference>
<dbReference type="GO" id="GO:0003677">
    <property type="term" value="F:DNA binding"/>
    <property type="evidence" value="ECO:0007669"/>
    <property type="project" value="UniProtKB-UniRule"/>
</dbReference>
<dbReference type="InterPro" id="IPR003594">
    <property type="entry name" value="HATPase_dom"/>
</dbReference>
<dbReference type="InterPro" id="IPR013757">
    <property type="entry name" value="Topo_IIA_A_a_sf"/>
</dbReference>
<dbReference type="FunFam" id="3.30.565.10:FF:000004">
    <property type="entry name" value="DNA topoisomerase 2"/>
    <property type="match status" value="1"/>
</dbReference>
<evidence type="ECO:0000256" key="8">
    <source>
        <dbReference type="ARBA" id="ARBA00022842"/>
    </source>
</evidence>
<dbReference type="CDD" id="cd16930">
    <property type="entry name" value="HATPase_TopII-like"/>
    <property type="match status" value="1"/>
</dbReference>
<evidence type="ECO:0000259" key="16">
    <source>
        <dbReference type="PROSITE" id="PS51896"/>
    </source>
</evidence>
<dbReference type="GO" id="GO:0000819">
    <property type="term" value="P:sister chromatid segregation"/>
    <property type="evidence" value="ECO:0007669"/>
    <property type="project" value="TreeGrafter"/>
</dbReference>
<dbReference type="InterPro" id="IPR002205">
    <property type="entry name" value="Topo_IIA_dom_A"/>
</dbReference>
<dbReference type="PROSITE" id="PS52040">
    <property type="entry name" value="TOPO_IIA"/>
    <property type="match status" value="1"/>
</dbReference>
<dbReference type="InterPro" id="IPR020568">
    <property type="entry name" value="Ribosomal_Su5_D2-typ_SF"/>
</dbReference>
<dbReference type="SMART" id="SM00434">
    <property type="entry name" value="TOP4c"/>
    <property type="match status" value="1"/>
</dbReference>
<sequence length="1398" mass="158763">MIRSAPFLFRNIVSRQIRWIPPIRSVSAPPKTPPTPAEVASAYRRLTPIQHILQRPDSYIGSTLPTDEVSTWLFDAEQSRMVKREVGVVPGFMKIFDEILVNAADNKQRDKAMTALRIDVDRVHGEISIWNNGRGIPVVKHPDEGIYVPSLIFGTLLTSSNFDDTQLKTVGGRNGYGAKLCSIYSTEFHVETASTREGLRFAQSWTENMQQCGEALVAPFEGADYTLIRFRPDFARFGMSGIDDVAVEFIRKRAFDVAATLDGSVEVFLDGAKVEIPSFREYVDLYHESDHVEHCKVTPRWEIALTASDSGFQHVSFVNNISTTKGGRHVDYIADQIVSRIREYMENHYKAKLRPFQIKSHLFLFVNCLIENPSFDSQTKEYLTLSPKSFGSKCEVPVDFVIGAIEKSGIIEEILADINKKETKAINSSTRRPLHHLHKLEDANLAGTSKSSECSLIVTEGDSAKALAIAGFEVVGRDRYGVFPIRGKLLNVRQVPTKRATENVEISALMQILGLQFGADYSDPRERGKLRYGNLMIMVDQDQDGSHIKGLLINFLHHFWPSLIRTDFVQCFITPLLKAKRGADVKSFYRISDYLRWRGEDSEHKKHSVKYYKGLGTSTAAEAREYFSQIEKHRIQFEFGDESDDERIQMAFAKDGAAERKKWISDFIASKAQGVSDEIEPSISYGRFINQELVQFSEYDLRRSIPSLVDGLKPSQRKVLFACFKRTDNSEIKVNRLAGAVAHISAYHHGEESLVNTIVRLAQNFVGSNNLNLLQPIGQFGTRHQGGSDCASARYIYTRLSPVTRLLFPAADDAVLSYLTEDDQPVEPKWYCPVIPLVLVNGAEGIGTGWATSVLSYDPRVLIENVRCLMDGTSLKPMMPFYRGFGGRMTALSDGRFEVRGISRKPATRRKNGVRMAVEISELPIGVWTQSYKEKVLQGLLNNGIINGFKEYHTENSVRFVVDFVMKHVSSRTNWPKTLKLTTSLASNQMWLFNEAGALHHYPQPEDVLGEFFDIRKQKYAERKEYMEEKLGAQFEKARNQHNFMDSIISGRLELRNRPLSDIEAQLRQMGFAPDPIGDRKKEGGSYRYLLDMSLAHLSEEEKRKLEAKMETKKGELEALRETSWKELWRSDLDALEKVRGYSASSCPRTPPPPTHPPHRRLLSPPRYRIAPKFRAPFSFRRAKHEAPPITSMNSPAVLEQIALIGQARDAAGTFSEQLEALRPPQTDLEESFDFLKRAHELLVALERERQKEIDQLRIINDDINCLEDIMKRVRKEHEEKKTEYLVRLSALQLHIVHFNDLIRAIGVPPDHLLDHNVWTHLHLDGNSEFARNLVHPLHPFNLFKASPPRMADPIPEKECVACQRRIHRNSPICPFCKTRASAKSRKKRASPSHSVAL</sequence>
<dbReference type="InterPro" id="IPR001154">
    <property type="entry name" value="TopoII_euk"/>
</dbReference>
<keyword evidence="6 13" id="KW-0547">Nucleotide-binding</keyword>
<dbReference type="InterPro" id="IPR014721">
    <property type="entry name" value="Ribsml_uS5_D2-typ_fold_subgr"/>
</dbReference>
<dbReference type="Gene3D" id="3.30.1490.30">
    <property type="match status" value="1"/>
</dbReference>
<dbReference type="Gene3D" id="3.90.199.10">
    <property type="entry name" value="Topoisomerase II, domain 5"/>
    <property type="match status" value="1"/>
</dbReference>
<organism evidence="18 19">
    <name type="scientific">Steinernema hermaphroditum</name>
    <dbReference type="NCBI Taxonomy" id="289476"/>
    <lineage>
        <taxon>Eukaryota</taxon>
        <taxon>Metazoa</taxon>
        <taxon>Ecdysozoa</taxon>
        <taxon>Nematoda</taxon>
        <taxon>Chromadorea</taxon>
        <taxon>Rhabditida</taxon>
        <taxon>Tylenchina</taxon>
        <taxon>Panagrolaimomorpha</taxon>
        <taxon>Strongyloidoidea</taxon>
        <taxon>Steinernematidae</taxon>
        <taxon>Steinernema</taxon>
    </lineage>
</organism>
<dbReference type="InterPro" id="IPR018522">
    <property type="entry name" value="TopoIIA_CS"/>
</dbReference>
<evidence type="ECO:0000256" key="14">
    <source>
        <dbReference type="SAM" id="Coils"/>
    </source>
</evidence>
<dbReference type="InterPro" id="IPR013759">
    <property type="entry name" value="Topo_IIA_B_C"/>
</dbReference>
<comment type="cofactor">
    <cofactor evidence="3">
        <name>Mg(2+)</name>
        <dbReference type="ChEBI" id="CHEBI:18420"/>
    </cofactor>
</comment>
<dbReference type="Gene3D" id="3.40.50.670">
    <property type="match status" value="1"/>
</dbReference>
<dbReference type="GO" id="GO:0005524">
    <property type="term" value="F:ATP binding"/>
    <property type="evidence" value="ECO:0007669"/>
    <property type="project" value="UniProtKB-UniRule"/>
</dbReference>
<dbReference type="GO" id="GO:0003918">
    <property type="term" value="F:DNA topoisomerase type II (double strand cut, ATP-hydrolyzing) activity"/>
    <property type="evidence" value="ECO:0007669"/>
    <property type="project" value="UniProtKB-UniRule"/>
</dbReference>
<evidence type="ECO:0000256" key="13">
    <source>
        <dbReference type="RuleBase" id="RU362094"/>
    </source>
</evidence>
<dbReference type="PRINTS" id="PR00418">
    <property type="entry name" value="TPI2FAMILY"/>
</dbReference>
<feature type="region of interest" description="Disordered" evidence="15">
    <location>
        <begin position="1143"/>
        <end position="1164"/>
    </location>
</feature>
<dbReference type="FunFam" id="3.30.230.10:FF:000008">
    <property type="entry name" value="DNA topoisomerase 2"/>
    <property type="match status" value="1"/>
</dbReference>
<protein>
    <recommendedName>
        <fullName evidence="13">DNA topoisomerase 2</fullName>
        <ecNumber evidence="13">5.6.2.2</ecNumber>
    </recommendedName>
</protein>
<dbReference type="Pfam" id="PF02518">
    <property type="entry name" value="HATPase_c"/>
    <property type="match status" value="1"/>
</dbReference>
<dbReference type="InterPro" id="IPR001241">
    <property type="entry name" value="Topo_IIA"/>
</dbReference>
<dbReference type="Pfam" id="PF16898">
    <property type="entry name" value="TOPRIM_C"/>
    <property type="match status" value="1"/>
</dbReference>
<accession>A0AA39I2H5</accession>
<feature type="active site" description="O-(5'-phospho-DNA)-tyrosine intermediate" evidence="12">
    <location>
        <position position="795"/>
    </location>
</feature>
<dbReference type="SMART" id="SM00433">
    <property type="entry name" value="TOP2c"/>
    <property type="match status" value="1"/>
</dbReference>
<feature type="coiled-coil region" evidence="14">
    <location>
        <begin position="1096"/>
        <end position="1123"/>
    </location>
</feature>
<dbReference type="PROSITE" id="PS00177">
    <property type="entry name" value="TOPOISOMERASE_II"/>
    <property type="match status" value="1"/>
</dbReference>
<keyword evidence="14" id="KW-0175">Coiled coil</keyword>
<dbReference type="GO" id="GO:0000712">
    <property type="term" value="P:resolution of meiotic recombination intermediates"/>
    <property type="evidence" value="ECO:0007669"/>
    <property type="project" value="TreeGrafter"/>
</dbReference>
<dbReference type="InterPro" id="IPR013506">
    <property type="entry name" value="Topo_IIA_bsu_dom2"/>
</dbReference>
<dbReference type="InterPro" id="IPR013758">
    <property type="entry name" value="Topo_IIA_A/C_ab"/>
</dbReference>
<dbReference type="InterPro" id="IPR044069">
    <property type="entry name" value="ZF_C4H2"/>
</dbReference>
<dbReference type="InterPro" id="IPR031660">
    <property type="entry name" value="TOPRIM_C"/>
</dbReference>
<dbReference type="Pfam" id="PF01751">
    <property type="entry name" value="Toprim"/>
    <property type="match status" value="1"/>
</dbReference>
<evidence type="ECO:0000256" key="10">
    <source>
        <dbReference type="ARBA" id="ARBA00023125"/>
    </source>
</evidence>
<keyword evidence="8" id="KW-0460">Magnesium</keyword>
<evidence type="ECO:0000256" key="15">
    <source>
        <dbReference type="SAM" id="MobiDB-lite"/>
    </source>
</evidence>
<dbReference type="SUPFAM" id="SSF56719">
    <property type="entry name" value="Type II DNA topoisomerase"/>
    <property type="match status" value="1"/>
</dbReference>
<dbReference type="Gene3D" id="1.10.268.10">
    <property type="entry name" value="Topoisomerase, domain 3"/>
    <property type="match status" value="1"/>
</dbReference>
<dbReference type="InterPro" id="IPR050634">
    <property type="entry name" value="DNA_Topoisomerase_II"/>
</dbReference>
<keyword evidence="11 12" id="KW-0413">Isomerase</keyword>
<name>A0AA39I2H5_9BILA</name>
<evidence type="ECO:0000256" key="7">
    <source>
        <dbReference type="ARBA" id="ARBA00022840"/>
    </source>
</evidence>
<dbReference type="FunFam" id="3.40.50.670:FF:000001">
    <property type="entry name" value="DNA topoisomerase 2"/>
    <property type="match status" value="2"/>
</dbReference>
<dbReference type="Proteomes" id="UP001175271">
    <property type="component" value="Unassembled WGS sequence"/>
</dbReference>
<evidence type="ECO:0000259" key="17">
    <source>
        <dbReference type="PROSITE" id="PS52040"/>
    </source>
</evidence>
<dbReference type="PANTHER" id="PTHR10169:SF38">
    <property type="entry name" value="DNA TOPOISOMERASE 2"/>
    <property type="match status" value="1"/>
</dbReference>
<evidence type="ECO:0000256" key="3">
    <source>
        <dbReference type="ARBA" id="ARBA00001946"/>
    </source>
</evidence>
<comment type="catalytic activity">
    <reaction evidence="1 12 13">
        <text>ATP-dependent breakage, passage and rejoining of double-stranded DNA.</text>
        <dbReference type="EC" id="5.6.2.2"/>
    </reaction>
</comment>
<evidence type="ECO:0000256" key="12">
    <source>
        <dbReference type="PROSITE-ProRule" id="PRU01384"/>
    </source>
</evidence>
<dbReference type="SUPFAM" id="SSF54211">
    <property type="entry name" value="Ribosomal protein S5 domain 2-like"/>
    <property type="match status" value="1"/>
</dbReference>
<dbReference type="EC" id="5.6.2.2" evidence="13"/>
<comment type="similarity">
    <text evidence="4 13">Belongs to the type II topoisomerase family.</text>
</comment>
<comment type="function">
    <text evidence="13">Control of topological states of DNA by transient breakage and subsequent rejoining of DNA strands. Topoisomerase II makes double-strand breaks.</text>
</comment>
<dbReference type="PROSITE" id="PS51896">
    <property type="entry name" value="ZF_C4H2"/>
    <property type="match status" value="1"/>
</dbReference>
<dbReference type="GO" id="GO:0005634">
    <property type="term" value="C:nucleus"/>
    <property type="evidence" value="ECO:0007669"/>
    <property type="project" value="TreeGrafter"/>
</dbReference>
<gene>
    <name evidence="18" type="ORF">QR680_012593</name>
</gene>
<keyword evidence="5" id="KW-0479">Metal-binding</keyword>
<dbReference type="PRINTS" id="PR01158">
    <property type="entry name" value="TOPISMRASEII"/>
</dbReference>
<comment type="subunit">
    <text evidence="13">Homodimer.</text>
</comment>
<evidence type="ECO:0000256" key="11">
    <source>
        <dbReference type="ARBA" id="ARBA00023235"/>
    </source>
</evidence>
<evidence type="ECO:0000256" key="2">
    <source>
        <dbReference type="ARBA" id="ARBA00001913"/>
    </source>
</evidence>
<evidence type="ECO:0000256" key="5">
    <source>
        <dbReference type="ARBA" id="ARBA00022723"/>
    </source>
</evidence>
<keyword evidence="10 12" id="KW-0238">DNA-binding</keyword>